<organism evidence="1 2">
    <name type="scientific">Mycena pura</name>
    <dbReference type="NCBI Taxonomy" id="153505"/>
    <lineage>
        <taxon>Eukaryota</taxon>
        <taxon>Fungi</taxon>
        <taxon>Dikarya</taxon>
        <taxon>Basidiomycota</taxon>
        <taxon>Agaricomycotina</taxon>
        <taxon>Agaricomycetes</taxon>
        <taxon>Agaricomycetidae</taxon>
        <taxon>Agaricales</taxon>
        <taxon>Marasmiineae</taxon>
        <taxon>Mycenaceae</taxon>
        <taxon>Mycena</taxon>
    </lineage>
</organism>
<sequence length="969" mass="106204">MPLLSSKIAFAVDASASTAGRVMEMEQEFVLRMVQEYEHPASVIMWGSGVTLPVSAAETSWTDRCWGTFPEVIFSKDAVVDELKQCDMWYLLTDGEVGSTVDFSRRTLEVGMANTPVVFVIATRSGSRPSAVNISVGISVFASASDAAIIFKNTYSGELNVLAAKGAFETLTSGRAIDLDDWDSLPSFPTEHAFKTALKDVNIVGAAHRTSSSAVDLGRAWQAKHQCLVDVDLLLAEMHPQSIPQEELLDLLEEEAFHVLTLVCKTRGLLQKLRDWLQARMVRATVIEIRDVAGAGETLQQLRERGDDSSSADALRQKLREAHHANLADYRARVRANPPSDLLPHLNRCLAALTALEKAGYGADILDRRSNRAMRAAVVSAADVDQQLAALNLDDDVDAFRSTCPICCSDDVIMSLALKVSPNPGDNTTDFALNFPLAAGAAAHNRDVISAQSVCFQCALAMQQMNPRRGSMYNEPIAAVVPLARFDGVNRKYITNCLATVLTGGLATGAAGLVQVLMGVILTTMQTKEWAMANESDEEIQARRAGMLKNLIANASCRETFDETGEWVQFHTALRWTLQTFADEGIYSWMVRYPVSGFLILLELLGMVDGVEIPETLRVAKLMHEIVTVYMARIGNADKLDVQRQILKVVFAEFNAEGVPRDMEDNARAINSGGVVFERLAAWFNFPGTTTLMEQIGSAGAAKYATALQYIAFRLFSEDSHQTPKGYFQRAAEADVHVQTAITKPQDLTLAVVVPLFTAMWSGKPNDLDHCSVTAETVARFTSPYSPLVLHCTLPGCPVRFDVDGYDHLAVRKLRAAHLAKVYAIKGVVSRIGNGLPENTARLDAPTTTHVTLHASISKSWRALDKYARRAILQEVAVRGAGAPVDAARPRMAAFVRAVVDHICLESARGDIYRKDLRDKVVWVLPSFFVALHTAAQMKYLVDDADLELVENSLASRIDWELALAKIRM</sequence>
<evidence type="ECO:0000313" key="1">
    <source>
        <dbReference type="EMBL" id="KAJ7207821.1"/>
    </source>
</evidence>
<dbReference type="EMBL" id="JARJCW010000035">
    <property type="protein sequence ID" value="KAJ7207821.1"/>
    <property type="molecule type" value="Genomic_DNA"/>
</dbReference>
<accession>A0AAD6YFV7</accession>
<proteinExistence type="predicted"/>
<keyword evidence="2" id="KW-1185">Reference proteome</keyword>
<evidence type="ECO:0000313" key="2">
    <source>
        <dbReference type="Proteomes" id="UP001219525"/>
    </source>
</evidence>
<gene>
    <name evidence="1" type="ORF">GGX14DRAFT_365913</name>
</gene>
<protein>
    <submittedName>
        <fullName evidence="1">Uncharacterized protein</fullName>
    </submittedName>
</protein>
<name>A0AAD6YFV7_9AGAR</name>
<reference evidence="1" key="1">
    <citation type="submission" date="2023-03" db="EMBL/GenBank/DDBJ databases">
        <title>Massive genome expansion in bonnet fungi (Mycena s.s.) driven by repeated elements and novel gene families across ecological guilds.</title>
        <authorList>
            <consortium name="Lawrence Berkeley National Laboratory"/>
            <person name="Harder C.B."/>
            <person name="Miyauchi S."/>
            <person name="Viragh M."/>
            <person name="Kuo A."/>
            <person name="Thoen E."/>
            <person name="Andreopoulos B."/>
            <person name="Lu D."/>
            <person name="Skrede I."/>
            <person name="Drula E."/>
            <person name="Henrissat B."/>
            <person name="Morin E."/>
            <person name="Kohler A."/>
            <person name="Barry K."/>
            <person name="LaButti K."/>
            <person name="Morin E."/>
            <person name="Salamov A."/>
            <person name="Lipzen A."/>
            <person name="Mereny Z."/>
            <person name="Hegedus B."/>
            <person name="Baldrian P."/>
            <person name="Stursova M."/>
            <person name="Weitz H."/>
            <person name="Taylor A."/>
            <person name="Grigoriev I.V."/>
            <person name="Nagy L.G."/>
            <person name="Martin F."/>
            <person name="Kauserud H."/>
        </authorList>
    </citation>
    <scope>NUCLEOTIDE SEQUENCE</scope>
    <source>
        <strain evidence="1">9144</strain>
    </source>
</reference>
<dbReference type="Proteomes" id="UP001219525">
    <property type="component" value="Unassembled WGS sequence"/>
</dbReference>
<comment type="caution">
    <text evidence="1">The sequence shown here is derived from an EMBL/GenBank/DDBJ whole genome shotgun (WGS) entry which is preliminary data.</text>
</comment>
<dbReference type="AlphaFoldDB" id="A0AAD6YFV7"/>